<dbReference type="PANTHER" id="PTHR22746:SF10">
    <property type="entry name" value="GUANINE NUCLEOTIDE EXCHANGE FACTOR SUBUNIT RIC1"/>
    <property type="match status" value="1"/>
</dbReference>
<evidence type="ECO:0000313" key="5">
    <source>
        <dbReference type="Proteomes" id="UP000196158"/>
    </source>
</evidence>
<dbReference type="PANTHER" id="PTHR22746">
    <property type="entry name" value="RAB6A-GEF COMPLEX PARTNER PROTEIN 1"/>
    <property type="match status" value="1"/>
</dbReference>
<dbReference type="GO" id="GO:0005829">
    <property type="term" value="C:cytosol"/>
    <property type="evidence" value="ECO:0007669"/>
    <property type="project" value="TreeGrafter"/>
</dbReference>
<proteinExistence type="predicted"/>
<dbReference type="GO" id="GO:0000139">
    <property type="term" value="C:Golgi membrane"/>
    <property type="evidence" value="ECO:0007669"/>
    <property type="project" value="TreeGrafter"/>
</dbReference>
<comment type="subcellular location">
    <subcellularLocation>
        <location evidence="1">Membrane</location>
    </subcellularLocation>
</comment>
<dbReference type="InterPro" id="IPR009771">
    <property type="entry name" value="RIC1_C"/>
</dbReference>
<dbReference type="GO" id="GO:0034066">
    <property type="term" value="C:Ric1-Rgp1 guanyl-nucleotide exchange factor complex"/>
    <property type="evidence" value="ECO:0007669"/>
    <property type="project" value="InterPro"/>
</dbReference>
<protein>
    <submittedName>
        <fullName evidence="4">Similar to Saccharomyces cerevisiae YLR039C RIC1 Protein involved in retrograde transport to the cis-Golgi network</fullName>
    </submittedName>
</protein>
<dbReference type="STRING" id="1789683.A0A1X7QZE7"/>
<feature type="domain" description="RIC1 C-terminal alpha solenoid region" evidence="3">
    <location>
        <begin position="793"/>
        <end position="985"/>
    </location>
</feature>
<name>A0A1X7QZE7_9SACH</name>
<evidence type="ECO:0000259" key="3">
    <source>
        <dbReference type="Pfam" id="PF07064"/>
    </source>
</evidence>
<organism evidence="4 5">
    <name type="scientific">Maudiozyma saulgeensis</name>
    <dbReference type="NCBI Taxonomy" id="1789683"/>
    <lineage>
        <taxon>Eukaryota</taxon>
        <taxon>Fungi</taxon>
        <taxon>Dikarya</taxon>
        <taxon>Ascomycota</taxon>
        <taxon>Saccharomycotina</taxon>
        <taxon>Saccharomycetes</taxon>
        <taxon>Saccharomycetales</taxon>
        <taxon>Saccharomycetaceae</taxon>
        <taxon>Maudiozyma</taxon>
    </lineage>
</organism>
<evidence type="ECO:0000256" key="2">
    <source>
        <dbReference type="ARBA" id="ARBA00023136"/>
    </source>
</evidence>
<sequence>MSVWPQCPPQSLRIPNRSSENEGLQLDDNHIIKTIPLIQSNLVIMLTPARVLVYNMKPFALVSSHERSISSLQEFGENVTVKPSIQFEKPIAGLFSERERDSLVWFQGKIVFYVQTSNNYLLTYQILKNSTPFNIFTDYGVTAYNPNKFKGKLEQDYDYNLDDEDTLTVFEKGKSSKVIQDGYPASKDKSIIKQILNTNPENVTELPIKKVELRLKIVLKFDSNIIDVLGFKKYTNVGDGTIEEHLLILFPHGLQLLSLVDFKLRKSSLIKVEHGKCITVCDGNVIVIGEYPDTQIPIINTIDMKDLDVKSFAITQQKNLITSFDMNGNLALVFENKIVHFNLEIKQIEYEYSLLTPIKICKKLSDDLIITLTNTNILQIFSRFGNLLFSTEYDEDDTRSFPIFKYTDVIHFDLTLLTTTETGEYQLWPLYELNNGSFTNFRICKTHIFNNNSNEIVLYSPSNDRPTNIDVFPTIKLPTETINNCISNICVNENQKLLAVHIANKDLLLIQNMETNTWTRYEELLIIDMQWLGTSYLVCHIRTDDDLNMVICSRIPMQEATPKPFSEYIIWQYEIPETTQVFNVIINTISKYRLLKMRHKGESKVINNSELIYKTGEIIVVTNTGFIVFDIISNIEVGGLNIVKNIYEVGKIHMIDLEFLSEIGWLASYKDGYLIQCKDKMFKMEKNDQRESWKTENILNGIERIIDVIKEEIYLVQKKDMIAYRFEDLWDSREPIVRIPIEEELYPMSVTPDTASFRSLKCVFNKELAKMVVKYEIYLDKLIITKLQTPNVDLESITKNYYPLKHYKFTLEKILSLKVINQEDLTDIITLVKLCHDPNLPTTDLQSVDMLEIVSNCLRKIEVKYWKQLFINLDMTPRDLLALCIECNETRVLGILLLVFLNYNDEGEESEGQLMQDLAQDADITQTQMDSIPNILKDQEMMLHILKILVTGAASTRERKKASDSWDMCFQLIRILKALDKENNTDLVNRAMEML</sequence>
<accession>A0A1X7QZE7</accession>
<evidence type="ECO:0000256" key="1">
    <source>
        <dbReference type="ARBA" id="ARBA00004370"/>
    </source>
</evidence>
<dbReference type="AlphaFoldDB" id="A0A1X7QZE7"/>
<dbReference type="GO" id="GO:0006886">
    <property type="term" value="P:intracellular protein transport"/>
    <property type="evidence" value="ECO:0007669"/>
    <property type="project" value="InterPro"/>
</dbReference>
<dbReference type="OrthoDB" id="67540at2759"/>
<evidence type="ECO:0000313" key="4">
    <source>
        <dbReference type="EMBL" id="SMN18822.1"/>
    </source>
</evidence>
<gene>
    <name evidence="4" type="ORF">KASA_0Q13695G</name>
</gene>
<reference evidence="4 5" key="1">
    <citation type="submission" date="2017-04" db="EMBL/GenBank/DDBJ databases">
        <authorList>
            <person name="Afonso C.L."/>
            <person name="Miller P.J."/>
            <person name="Scott M.A."/>
            <person name="Spackman E."/>
            <person name="Goraichik I."/>
            <person name="Dimitrov K.M."/>
            <person name="Suarez D.L."/>
            <person name="Swayne D.E."/>
        </authorList>
    </citation>
    <scope>NUCLEOTIDE SEQUENCE [LARGE SCALE GENOMIC DNA]</scope>
</reference>
<dbReference type="InterPro" id="IPR040096">
    <property type="entry name" value="Ric1"/>
</dbReference>
<keyword evidence="2" id="KW-0472">Membrane</keyword>
<dbReference type="Pfam" id="PF07064">
    <property type="entry name" value="RIC1"/>
    <property type="match status" value="1"/>
</dbReference>
<dbReference type="Proteomes" id="UP000196158">
    <property type="component" value="Unassembled WGS sequence"/>
</dbReference>
<dbReference type="EMBL" id="FXLY01000002">
    <property type="protein sequence ID" value="SMN18822.1"/>
    <property type="molecule type" value="Genomic_DNA"/>
</dbReference>
<dbReference type="GO" id="GO:0042147">
    <property type="term" value="P:retrograde transport, endosome to Golgi"/>
    <property type="evidence" value="ECO:0007669"/>
    <property type="project" value="TreeGrafter"/>
</dbReference>
<keyword evidence="5" id="KW-1185">Reference proteome</keyword>